<dbReference type="AlphaFoldDB" id="A0A5C6B0U9"/>
<organism evidence="1 2">
    <name type="scientific">Stieleria varia</name>
    <dbReference type="NCBI Taxonomy" id="2528005"/>
    <lineage>
        <taxon>Bacteria</taxon>
        <taxon>Pseudomonadati</taxon>
        <taxon>Planctomycetota</taxon>
        <taxon>Planctomycetia</taxon>
        <taxon>Pirellulales</taxon>
        <taxon>Pirellulaceae</taxon>
        <taxon>Stieleria</taxon>
    </lineage>
</organism>
<name>A0A5C6B0U9_9BACT</name>
<proteinExistence type="predicted"/>
<protein>
    <submittedName>
        <fullName evidence="1">Uncharacterized protein</fullName>
    </submittedName>
</protein>
<gene>
    <name evidence="1" type="ORF">Pla52n_12520</name>
</gene>
<sequence length="76" mass="8598">MIGRICNRSNLQMRHFLLLSRRSLGITGDGQTIFHLKNPTSRPPVNVMVLTLLELLGDVGEKSSVAKCNKRVWDKH</sequence>
<comment type="caution">
    <text evidence="1">The sequence shown here is derived from an EMBL/GenBank/DDBJ whole genome shotgun (WGS) entry which is preliminary data.</text>
</comment>
<keyword evidence="2" id="KW-1185">Reference proteome</keyword>
<dbReference type="Proteomes" id="UP000320176">
    <property type="component" value="Unassembled WGS sequence"/>
</dbReference>
<dbReference type="EMBL" id="SJPN01000002">
    <property type="protein sequence ID" value="TWU05538.1"/>
    <property type="molecule type" value="Genomic_DNA"/>
</dbReference>
<evidence type="ECO:0000313" key="1">
    <source>
        <dbReference type="EMBL" id="TWU05538.1"/>
    </source>
</evidence>
<evidence type="ECO:0000313" key="2">
    <source>
        <dbReference type="Proteomes" id="UP000320176"/>
    </source>
</evidence>
<reference evidence="1 2" key="1">
    <citation type="submission" date="2019-02" db="EMBL/GenBank/DDBJ databases">
        <title>Deep-cultivation of Planctomycetes and their phenomic and genomic characterization uncovers novel biology.</title>
        <authorList>
            <person name="Wiegand S."/>
            <person name="Jogler M."/>
            <person name="Boedeker C."/>
            <person name="Pinto D."/>
            <person name="Vollmers J."/>
            <person name="Rivas-Marin E."/>
            <person name="Kohn T."/>
            <person name="Peeters S.H."/>
            <person name="Heuer A."/>
            <person name="Rast P."/>
            <person name="Oberbeckmann S."/>
            <person name="Bunk B."/>
            <person name="Jeske O."/>
            <person name="Meyerdierks A."/>
            <person name="Storesund J.E."/>
            <person name="Kallscheuer N."/>
            <person name="Luecker S."/>
            <person name="Lage O.M."/>
            <person name="Pohl T."/>
            <person name="Merkel B.J."/>
            <person name="Hornburger P."/>
            <person name="Mueller R.-W."/>
            <person name="Bruemmer F."/>
            <person name="Labrenz M."/>
            <person name="Spormann A.M."/>
            <person name="Op Den Camp H."/>
            <person name="Overmann J."/>
            <person name="Amann R."/>
            <person name="Jetten M.S.M."/>
            <person name="Mascher T."/>
            <person name="Medema M.H."/>
            <person name="Devos D.P."/>
            <person name="Kaster A.-K."/>
            <person name="Ovreas L."/>
            <person name="Rohde M."/>
            <person name="Galperin M.Y."/>
            <person name="Jogler C."/>
        </authorList>
    </citation>
    <scope>NUCLEOTIDE SEQUENCE [LARGE SCALE GENOMIC DNA]</scope>
    <source>
        <strain evidence="1 2">Pla52n</strain>
    </source>
</reference>
<accession>A0A5C6B0U9</accession>